<accession>A0A136PRB2</accession>
<protein>
    <submittedName>
        <fullName evidence="2">Uncharacterized protein</fullName>
    </submittedName>
</protein>
<name>A0A136PRB2_9ACTN</name>
<dbReference type="Proteomes" id="UP000070620">
    <property type="component" value="Unassembled WGS sequence"/>
</dbReference>
<gene>
    <name evidence="2" type="ORF">AWW66_16595</name>
</gene>
<evidence type="ECO:0000313" key="2">
    <source>
        <dbReference type="EMBL" id="KXK60897.1"/>
    </source>
</evidence>
<feature type="region of interest" description="Disordered" evidence="1">
    <location>
        <begin position="65"/>
        <end position="90"/>
    </location>
</feature>
<organism evidence="2 3">
    <name type="scientific">Micromonospora rosaria</name>
    <dbReference type="NCBI Taxonomy" id="47874"/>
    <lineage>
        <taxon>Bacteria</taxon>
        <taxon>Bacillati</taxon>
        <taxon>Actinomycetota</taxon>
        <taxon>Actinomycetes</taxon>
        <taxon>Micromonosporales</taxon>
        <taxon>Micromonosporaceae</taxon>
        <taxon>Micromonospora</taxon>
    </lineage>
</organism>
<keyword evidence="3" id="KW-1185">Reference proteome</keyword>
<sequence length="90" mass="9167">MPALSCDDTDLRGSPADPARPADGPAEGGADPARHLGARRWCAGRRHGFARRRAGVALAVSVVASGAGGARAHDRGTVGAVGRENMGVRR</sequence>
<proteinExistence type="predicted"/>
<dbReference type="AlphaFoldDB" id="A0A136PRB2"/>
<evidence type="ECO:0000313" key="3">
    <source>
        <dbReference type="Proteomes" id="UP000070620"/>
    </source>
</evidence>
<reference evidence="2 3" key="1">
    <citation type="submission" date="2016-01" db="EMBL/GenBank/DDBJ databases">
        <title>Whole genome sequence and analysis of Micromonospora rosaria DSM 803, which can produce antibacterial substance rosamicin.</title>
        <authorList>
            <person name="Yang H."/>
            <person name="He X."/>
            <person name="Zhu D."/>
        </authorList>
    </citation>
    <scope>NUCLEOTIDE SEQUENCE [LARGE SCALE GENOMIC DNA]</scope>
    <source>
        <strain evidence="2 3">DSM 803</strain>
    </source>
</reference>
<feature type="region of interest" description="Disordered" evidence="1">
    <location>
        <begin position="1"/>
        <end position="35"/>
    </location>
</feature>
<comment type="caution">
    <text evidence="2">The sequence shown here is derived from an EMBL/GenBank/DDBJ whole genome shotgun (WGS) entry which is preliminary data.</text>
</comment>
<evidence type="ECO:0000256" key="1">
    <source>
        <dbReference type="SAM" id="MobiDB-lite"/>
    </source>
</evidence>
<dbReference type="EMBL" id="LRQV01000056">
    <property type="protein sequence ID" value="KXK60897.1"/>
    <property type="molecule type" value="Genomic_DNA"/>
</dbReference>
<feature type="compositionally biased region" description="Low complexity" evidence="1">
    <location>
        <begin position="12"/>
        <end position="31"/>
    </location>
</feature>